<dbReference type="EMBL" id="JAWJAV010000002">
    <property type="protein sequence ID" value="MDV2620825.1"/>
    <property type="molecule type" value="Genomic_DNA"/>
</dbReference>
<dbReference type="Proteomes" id="UP001280897">
    <property type="component" value="Unassembled WGS sequence"/>
</dbReference>
<evidence type="ECO:0000313" key="2">
    <source>
        <dbReference type="Proteomes" id="UP001280897"/>
    </source>
</evidence>
<gene>
    <name evidence="1" type="ORF">R0G89_03655</name>
</gene>
<organism evidence="1 2">
    <name type="scientific">Pediococcus acidilactici</name>
    <dbReference type="NCBI Taxonomy" id="1254"/>
    <lineage>
        <taxon>Bacteria</taxon>
        <taxon>Bacillati</taxon>
        <taxon>Bacillota</taxon>
        <taxon>Bacilli</taxon>
        <taxon>Lactobacillales</taxon>
        <taxon>Lactobacillaceae</taxon>
        <taxon>Pediococcus</taxon>
        <taxon>Pediococcus acidilactici group</taxon>
    </lineage>
</organism>
<dbReference type="AlphaFoldDB" id="A0AAP3XB70"/>
<protein>
    <submittedName>
        <fullName evidence="1">Uncharacterized protein</fullName>
    </submittedName>
</protein>
<evidence type="ECO:0000313" key="1">
    <source>
        <dbReference type="EMBL" id="MDV2620825.1"/>
    </source>
</evidence>
<dbReference type="RefSeq" id="WP_008841647.1">
    <property type="nucleotide sequence ID" value="NZ_CP018763.1"/>
</dbReference>
<reference evidence="1" key="1">
    <citation type="journal article" date="2023" name="PeerJ">
        <title>Selection and evaluation of lactic acid bacteria from chicken feces in Thailand as potential probiotics.</title>
        <authorList>
            <person name="Khurajog B."/>
            <person name="Disastra Y."/>
            <person name="Lawwyne L.D."/>
            <person name="Sirichokchatchawan W."/>
            <person name="Niyomtham W."/>
            <person name="Yindee J."/>
            <person name="Hampson D.J."/>
            <person name="Prapasarakul N."/>
        </authorList>
    </citation>
    <scope>NUCLEOTIDE SEQUENCE</scope>
    <source>
        <strain evidence="1">BF9</strain>
    </source>
</reference>
<comment type="caution">
    <text evidence="1">The sequence shown here is derived from an EMBL/GenBank/DDBJ whole genome shotgun (WGS) entry which is preliminary data.</text>
</comment>
<accession>A0AAP3XB70</accession>
<sequence>MKLNSKLMEASISWKEALEGDLIHDESQATKNLLVNNPEDPYNSESRTETDLRMSNLITNIKSMNLPVRKARYRSTNYPVVFDETSGTAILFFKDATIKMAQKAPDHFIWHACSAINGVAGDWNYLGQKNLFSSSIERLEDPKDGNIVTKLLGEWADKTKQLLVFCYEEQHGVVISFIREYDGLGRIIDEIKVEKPVVALGSGKSTDGNLDQNNEGDVPLKLRVSEGQNNN</sequence>
<proteinExistence type="predicted"/>
<name>A0AAP3XB70_PEDAC</name>
<reference evidence="1" key="2">
    <citation type="submission" date="2023-10" db="EMBL/GenBank/DDBJ databases">
        <authorList>
            <person name="Khurajog B."/>
        </authorList>
    </citation>
    <scope>NUCLEOTIDE SEQUENCE</scope>
    <source>
        <strain evidence="1">BF9</strain>
    </source>
</reference>